<accession>A0A1C3XUG5</accession>
<proteinExistence type="predicted"/>
<feature type="transmembrane region" description="Helical" evidence="1">
    <location>
        <begin position="170"/>
        <end position="191"/>
    </location>
</feature>
<keyword evidence="1" id="KW-1133">Transmembrane helix</keyword>
<dbReference type="SUPFAM" id="SSF48452">
    <property type="entry name" value="TPR-like"/>
    <property type="match status" value="1"/>
</dbReference>
<dbReference type="Proteomes" id="UP000199184">
    <property type="component" value="Unassembled WGS sequence"/>
</dbReference>
<evidence type="ECO:0000313" key="2">
    <source>
        <dbReference type="EMBL" id="SCB55888.1"/>
    </source>
</evidence>
<dbReference type="Gene3D" id="1.25.40.10">
    <property type="entry name" value="Tetratricopeptide repeat domain"/>
    <property type="match status" value="1"/>
</dbReference>
<sequence length="597" mass="65369">MRELPLSTGPASCPADAAIREGAEVPPAQVLVELERVLASQHFQASERRRTFLRFIVEETLAGRSDGLKGYTIALAVFGREESFDPQADPVVRLEARRLRRDLDSYYVDAGQNNLVRIAIPKGSNVPSFEWSAYRTARSPPAPEADPGDPPQSDVVRGIGSKSKLGFRNALIAAAFAVTLFIGLAASWIWIGARAPPSVPSHDPAVLIMPFEALSPGESSRYLAMGIGQELTSNLFQFEGFRLFTSPSGVGQPPNQSSAQLNRPDLAYVINGSVQTNAQEVRVTITVSSASSGQVIWTRTYTRSTDPQSLMETQRQLANEIASIIGQPSGVLRNDIGNNPSPHNMASYTCVLRAYGYQRTFAGALFDPIMRCLEETVQRDPEYSDAWAMLGWLHVHAGRMAYTGADNIQKEYAKALEATSRAVKLQPNNPLALKALAATYHFLGRYEESDRIGRQVVRLNPNDPDALGQFGWRLAVRGNFSEGVPMLKRAIERSVSPPAWYFHFIAVDLYMKGEYEQMLHVAEQAALSDTGFSQLLIAIANAELGRRGAAEVALEKMSRYEPLARDPAGFLRRNGAADQVVDALMAGLRKARSLTSG</sequence>
<dbReference type="PANTHER" id="PTHR12558:SF33">
    <property type="entry name" value="BLL7664 PROTEIN"/>
    <property type="match status" value="1"/>
</dbReference>
<organism evidence="2 3">
    <name type="scientific">Bradyrhizobium shewense</name>
    <dbReference type="NCBI Taxonomy" id="1761772"/>
    <lineage>
        <taxon>Bacteria</taxon>
        <taxon>Pseudomonadati</taxon>
        <taxon>Pseudomonadota</taxon>
        <taxon>Alphaproteobacteria</taxon>
        <taxon>Hyphomicrobiales</taxon>
        <taxon>Nitrobacteraceae</taxon>
        <taxon>Bradyrhizobium</taxon>
    </lineage>
</organism>
<keyword evidence="3" id="KW-1185">Reference proteome</keyword>
<dbReference type="EMBL" id="FMAI01000059">
    <property type="protein sequence ID" value="SCB55888.1"/>
    <property type="molecule type" value="Genomic_DNA"/>
</dbReference>
<keyword evidence="1" id="KW-0812">Transmembrane</keyword>
<dbReference type="InterPro" id="IPR011990">
    <property type="entry name" value="TPR-like_helical_dom_sf"/>
</dbReference>
<evidence type="ECO:0000313" key="3">
    <source>
        <dbReference type="Proteomes" id="UP000199184"/>
    </source>
</evidence>
<dbReference type="AlphaFoldDB" id="A0A1C3XUG5"/>
<evidence type="ECO:0000256" key="1">
    <source>
        <dbReference type="SAM" id="Phobius"/>
    </source>
</evidence>
<gene>
    <name evidence="2" type="ORF">GA0061098_10592</name>
</gene>
<protein>
    <submittedName>
        <fullName evidence="2">TolB amino-terminal domain-containing protein</fullName>
    </submittedName>
</protein>
<keyword evidence="1" id="KW-0472">Membrane</keyword>
<dbReference type="PANTHER" id="PTHR12558">
    <property type="entry name" value="CELL DIVISION CYCLE 16,23,27"/>
    <property type="match status" value="1"/>
</dbReference>
<reference evidence="3" key="1">
    <citation type="submission" date="2016-08" db="EMBL/GenBank/DDBJ databases">
        <authorList>
            <person name="Varghese N."/>
            <person name="Submissions Spin"/>
        </authorList>
    </citation>
    <scope>NUCLEOTIDE SEQUENCE [LARGE SCALE GENOMIC DNA]</scope>
    <source>
        <strain evidence="3">ERR11</strain>
    </source>
</reference>
<name>A0A1C3XUG5_9BRAD</name>